<evidence type="ECO:0000313" key="3">
    <source>
        <dbReference type="Proteomes" id="UP000034934"/>
    </source>
</evidence>
<feature type="compositionally biased region" description="Low complexity" evidence="1">
    <location>
        <begin position="34"/>
        <end position="57"/>
    </location>
</feature>
<name>A0A0G0BH91_9BACT</name>
<proteinExistence type="predicted"/>
<accession>A0A0G0BH91</accession>
<evidence type="ECO:0000313" key="2">
    <source>
        <dbReference type="EMBL" id="KKP30407.1"/>
    </source>
</evidence>
<dbReference type="Proteomes" id="UP000034934">
    <property type="component" value="Unassembled WGS sequence"/>
</dbReference>
<sequence>MKVHKQVLEKDTKEIETKVVGAFNPKTFNKGGKKSSSMSVSSSRRPSGSHGRVITNN</sequence>
<gene>
    <name evidence="2" type="ORF">UR19_C0003G0243</name>
</gene>
<organism evidence="2 3">
    <name type="scientific">Candidatus Nomurabacteria bacterium GW2011_GWF1_31_48</name>
    <dbReference type="NCBI Taxonomy" id="1618767"/>
    <lineage>
        <taxon>Bacteria</taxon>
        <taxon>Candidatus Nomuraibacteriota</taxon>
    </lineage>
</organism>
<feature type="region of interest" description="Disordered" evidence="1">
    <location>
        <begin position="25"/>
        <end position="57"/>
    </location>
</feature>
<evidence type="ECO:0000256" key="1">
    <source>
        <dbReference type="SAM" id="MobiDB-lite"/>
    </source>
</evidence>
<reference evidence="2 3" key="1">
    <citation type="journal article" date="2015" name="Nature">
        <title>rRNA introns, odd ribosomes, and small enigmatic genomes across a large radiation of phyla.</title>
        <authorList>
            <person name="Brown C.T."/>
            <person name="Hug L.A."/>
            <person name="Thomas B.C."/>
            <person name="Sharon I."/>
            <person name="Castelle C.J."/>
            <person name="Singh A."/>
            <person name="Wilkins M.J."/>
            <person name="Williams K.H."/>
            <person name="Banfield J.F."/>
        </authorList>
    </citation>
    <scope>NUCLEOTIDE SEQUENCE [LARGE SCALE GENOMIC DNA]</scope>
</reference>
<comment type="caution">
    <text evidence="2">The sequence shown here is derived from an EMBL/GenBank/DDBJ whole genome shotgun (WGS) entry which is preliminary data.</text>
</comment>
<protein>
    <submittedName>
        <fullName evidence="2">Uncharacterized protein</fullName>
    </submittedName>
</protein>
<dbReference type="AlphaFoldDB" id="A0A0G0BH91"/>
<dbReference type="EMBL" id="LBOG01000003">
    <property type="protein sequence ID" value="KKP30407.1"/>
    <property type="molecule type" value="Genomic_DNA"/>
</dbReference>